<name>A0A381S1W4_9ZZZZ</name>
<sequence>MKSYVCEKFGIEFPLFAFSHCRDVVTEVSRAGGLGVFGALSLSPEQLEQELTWID</sequence>
<dbReference type="Gene3D" id="3.20.20.70">
    <property type="entry name" value="Aldolase class I"/>
    <property type="match status" value="1"/>
</dbReference>
<organism evidence="1">
    <name type="scientific">marine metagenome</name>
    <dbReference type="NCBI Taxonomy" id="408172"/>
    <lineage>
        <taxon>unclassified sequences</taxon>
        <taxon>metagenomes</taxon>
        <taxon>ecological metagenomes</taxon>
    </lineage>
</organism>
<gene>
    <name evidence="1" type="ORF">METZ01_LOCUS47997</name>
</gene>
<feature type="non-terminal residue" evidence="1">
    <location>
        <position position="55"/>
    </location>
</feature>
<protein>
    <recommendedName>
        <fullName evidence="2">Nitronate monooxygenase domain-containing protein</fullName>
    </recommendedName>
</protein>
<evidence type="ECO:0000313" key="1">
    <source>
        <dbReference type="EMBL" id="SUZ95143.1"/>
    </source>
</evidence>
<proteinExistence type="predicted"/>
<evidence type="ECO:0008006" key="2">
    <source>
        <dbReference type="Google" id="ProtNLM"/>
    </source>
</evidence>
<accession>A0A381S1W4</accession>
<reference evidence="1" key="1">
    <citation type="submission" date="2018-05" db="EMBL/GenBank/DDBJ databases">
        <authorList>
            <person name="Lanie J.A."/>
            <person name="Ng W.-L."/>
            <person name="Kazmierczak K.M."/>
            <person name="Andrzejewski T.M."/>
            <person name="Davidsen T.M."/>
            <person name="Wayne K.J."/>
            <person name="Tettelin H."/>
            <person name="Glass J.I."/>
            <person name="Rusch D."/>
            <person name="Podicherti R."/>
            <person name="Tsui H.-C.T."/>
            <person name="Winkler M.E."/>
        </authorList>
    </citation>
    <scope>NUCLEOTIDE SEQUENCE</scope>
</reference>
<dbReference type="AlphaFoldDB" id="A0A381S1W4"/>
<dbReference type="InterPro" id="IPR013785">
    <property type="entry name" value="Aldolase_TIM"/>
</dbReference>
<dbReference type="EMBL" id="UINC01002298">
    <property type="protein sequence ID" value="SUZ95143.1"/>
    <property type="molecule type" value="Genomic_DNA"/>
</dbReference>